<dbReference type="RefSeq" id="WP_091135435.1">
    <property type="nucleotide sequence ID" value="NZ_FMVJ01000007.1"/>
</dbReference>
<sequence length="1770" mass="178698">MTAPADRLIIASYSDLGLNNNNQSQVGIGLYYYGLPGTQIGAGYTLEIVYRGANGAPTTWFMPVHDVLQSGTEYIIIEDTWYDYMDSLPGVFGFHNTAMISTGGDSKPDVIALVLKKDGIIVDTLGNPSGSTPLLNDPGIVVRNTNFAEAGGDYLASDWNFLATNDPSLGGNPYKYVNGFTGAVAPAAPSIVSVSSPTDNGSYKAGDEIIVTVTFNQAVDVDSVGGTPTLQLETGSTDRFAVYQSGSGTDTLTFKYIVQAGDSSSDLNYLHTGALDKAGATIKVRGGTTDASLGLPALNSSTSLAGSKAIIIDGIAPTLTITSNKSVLKAGETATITFTFSEDPGSRFTWDGTSGHVVVDGGTLGAISGSGLTRTATFTPLDGIDTRTATIAVTPGSFTDAAGNPIVVNNTALVSFDTKAPTATILSSAFSDDTGASNTDLITSSAVQTISGTLSAALGGGERVEVSLDNGASWSTATSTGTNWSLPVVLSGSSILQVRVVDAVGNIGAVHSRPYALDTAGPSAPSAPDLVASSDTGSSDSDNITGDTTPTFSGTAEVGATVILYSDNTVIGSTVAVGGVWTITTSPLLAGTHTITARAVDPAGNTSTASEELEIQIITGAPTARVASMAFSSDTGASVTDFVTNTASQTISGTLDAALGQYEHVELSFDGGQSWSVARVDTPTSWSFSTTLVEGTHMIAARVVNPVGNSGSMLAQGYTLDTEAPGVTIRSDVTQLKIGGIATITFTFNEAQSGFGLDDIVVTGGTLGPLSGSGLVYTAVFTPTSGINSTQASIMVSPGAYVDAAGNSNGASMSLVLPVDTLAPGAPSVPVLATGSDTGSSSIDKLTNNNRPTFTGTAESGATVVLYDTNGDVIGSGTAVNGTWTITPTAALAGGVHTISARAIDAAGNESAVSGGQSVTIDTTAPSLTITSDVAMLNSGRSATITFTFSEDPHGTFTWEDISVVGGTLGPLSGSGLVYTAVFTPLSGVNTGTASIAVSSGSYVDAAGNSGNAGAMAVLTFDTAAPAAPSMPDLVAASDTGGSDSDDITGDTTPTFTGTAEIGATVTLYNGSTPIGTAVAVGGTWTITSSTLPAGAHTITARATDLAGNLGPASQALEIEVITNAPSTQVIDVALSSDNGQSSSDLVTNQTAQTVSATLSAALKNGETLHASSDGGLHWTDITAMVHGTAVSWTNVSLSSGTNTLQFKVIDAAGNEGQSVSRTYTLDSVAPTVAITLSADKLKAGETATVTFTFSEIPVGFTASDVTVENGTLSGFVVSGSDAKVYTAVLTPATNVEDAHNLITVGTGWSDVAGNTPLSSTVSPSFAVEARQTDGVDVVETPITNSDGSVGRMLTIPVVTSTRQEQAGTSTLADIPLVVSGSGVPLLLAQLPVGYGLQVTGSSSPTLAGASLTNLIREIVAHTSTGSSGQSSLTEGGTGFLQGLSGSTPIIVQTLVPTVSPGSSTVPGAPLVISGSSDPSAPVTAVVIDTSSLPSGSHIELQNVDFAAVIGSVRVTGGDGSQVVFADDASQHIVLGADDDTIHGGGGNDYIGSHGGDDWLYGDDGNDTVSGGAGNDHLWGGSGNDRLDGGLGNDTLRGDAGNDTLYGGSGNDALWGGSGKDRLYGEAGNDKLRGEAGNDWILGGLGRDQMWGGAGSDTFAFHSVRESRVGSQRDIIRDFQSGRDKIDLRKIDADATQKGNQAFTWSWADKAWPFLNPHKAATALLGSGFTGKAGQLRYENGILMGDVNGDGRADFEVRIIGSFASGDVIL</sequence>
<dbReference type="SUPFAM" id="SSF51120">
    <property type="entry name" value="beta-Roll"/>
    <property type="match status" value="1"/>
</dbReference>
<evidence type="ECO:0000313" key="8">
    <source>
        <dbReference type="Proteomes" id="UP000199569"/>
    </source>
</evidence>
<dbReference type="Proteomes" id="UP000199569">
    <property type="component" value="Unassembled WGS sequence"/>
</dbReference>
<feature type="compositionally biased region" description="Polar residues" evidence="3">
    <location>
        <begin position="533"/>
        <end position="551"/>
    </location>
</feature>
<dbReference type="InterPro" id="IPR044016">
    <property type="entry name" value="Big_13"/>
</dbReference>
<dbReference type="InterPro" id="IPR011049">
    <property type="entry name" value="Serralysin-like_metalloprot_C"/>
</dbReference>
<dbReference type="GO" id="GO:0005615">
    <property type="term" value="C:extracellular space"/>
    <property type="evidence" value="ECO:0007669"/>
    <property type="project" value="InterPro"/>
</dbReference>
<feature type="domain" description="Bacterial Ig-like" evidence="6">
    <location>
        <begin position="313"/>
        <end position="405"/>
    </location>
</feature>
<evidence type="ECO:0000256" key="3">
    <source>
        <dbReference type="SAM" id="MobiDB-lite"/>
    </source>
</evidence>
<evidence type="ECO:0000256" key="2">
    <source>
        <dbReference type="ARBA" id="ARBA00022525"/>
    </source>
</evidence>
<gene>
    <name evidence="7" type="ORF">SAMN02927923_02793</name>
</gene>
<dbReference type="PANTHER" id="PTHR38340:SF1">
    <property type="entry name" value="S-LAYER PROTEIN"/>
    <property type="match status" value="1"/>
</dbReference>
<name>A0A1G5JQR1_9HYPH</name>
<dbReference type="InterPro" id="IPR014756">
    <property type="entry name" value="Ig_E-set"/>
</dbReference>
<dbReference type="Pfam" id="PF00353">
    <property type="entry name" value="HemolysinCabind"/>
    <property type="match status" value="3"/>
</dbReference>
<dbReference type="InterPro" id="IPR018511">
    <property type="entry name" value="Hemolysin-typ_Ca-bd_CS"/>
</dbReference>
<dbReference type="PROSITE" id="PS00330">
    <property type="entry name" value="HEMOLYSIN_CALCIUM"/>
    <property type="match status" value="2"/>
</dbReference>
<accession>A0A1G5JQR1</accession>
<feature type="domain" description="Bacterial Ig" evidence="4">
    <location>
        <begin position="849"/>
        <end position="912"/>
    </location>
</feature>
<feature type="domain" description="Bacterial Ig-like" evidence="5">
    <location>
        <begin position="525"/>
        <end position="617"/>
    </location>
</feature>
<comment type="subcellular location">
    <subcellularLocation>
        <location evidence="1">Secreted</location>
    </subcellularLocation>
</comment>
<evidence type="ECO:0000259" key="6">
    <source>
        <dbReference type="Pfam" id="PF19078"/>
    </source>
</evidence>
<dbReference type="InterPro" id="IPR050557">
    <property type="entry name" value="RTX_toxin/Mannuronan_C5-epim"/>
</dbReference>
<dbReference type="InterPro" id="IPR044048">
    <property type="entry name" value="Big_12"/>
</dbReference>
<dbReference type="PRINTS" id="PR00313">
    <property type="entry name" value="CABNDNGRPT"/>
</dbReference>
<dbReference type="STRING" id="549386.SAMN02927923_02793"/>
<dbReference type="GO" id="GO:0005509">
    <property type="term" value="F:calcium ion binding"/>
    <property type="evidence" value="ECO:0007669"/>
    <property type="project" value="InterPro"/>
</dbReference>
<feature type="domain" description="Bacterial Ig-like" evidence="5">
    <location>
        <begin position="1029"/>
        <end position="1119"/>
    </location>
</feature>
<reference evidence="7 8" key="1">
    <citation type="submission" date="2016-10" db="EMBL/GenBank/DDBJ databases">
        <authorList>
            <person name="de Groot N.N."/>
        </authorList>
    </citation>
    <scope>NUCLEOTIDE SEQUENCE [LARGE SCALE GENOMIC DNA]</scope>
    <source>
        <strain evidence="7 8">CGMCC 1.7666</strain>
    </source>
</reference>
<feature type="region of interest" description="Disordered" evidence="3">
    <location>
        <begin position="519"/>
        <end position="551"/>
    </location>
</feature>
<dbReference type="Pfam" id="PF19078">
    <property type="entry name" value="Big_12"/>
    <property type="match status" value="4"/>
</dbReference>
<dbReference type="Pfam" id="PF19077">
    <property type="entry name" value="Big_13"/>
    <property type="match status" value="2"/>
</dbReference>
<organism evidence="7 8">
    <name type="scientific">Microvirga guangxiensis</name>
    <dbReference type="NCBI Taxonomy" id="549386"/>
    <lineage>
        <taxon>Bacteria</taxon>
        <taxon>Pseudomonadati</taxon>
        <taxon>Pseudomonadota</taxon>
        <taxon>Alphaproteobacteria</taxon>
        <taxon>Hyphomicrobiales</taxon>
        <taxon>Methylobacteriaceae</taxon>
        <taxon>Microvirga</taxon>
    </lineage>
</organism>
<dbReference type="InterPro" id="IPR041498">
    <property type="entry name" value="Big_6"/>
</dbReference>
<dbReference type="Gene3D" id="2.60.40.10">
    <property type="entry name" value="Immunoglobulins"/>
    <property type="match status" value="6"/>
</dbReference>
<dbReference type="Gene3D" id="2.150.10.10">
    <property type="entry name" value="Serralysin-like metalloprotease, C-terminal"/>
    <property type="match status" value="3"/>
</dbReference>
<feature type="domain" description="Bacterial Ig-like" evidence="6">
    <location>
        <begin position="922"/>
        <end position="1013"/>
    </location>
</feature>
<dbReference type="InterPro" id="IPR001343">
    <property type="entry name" value="Hemolysn_Ca-bd"/>
</dbReference>
<protein>
    <submittedName>
        <fullName evidence="7">Hemolysin-type calcium-binding repeat-containing protein</fullName>
    </submittedName>
</protein>
<proteinExistence type="predicted"/>
<dbReference type="OrthoDB" id="8481600at2"/>
<feature type="domain" description="Bacterial Ig-like" evidence="6">
    <location>
        <begin position="721"/>
        <end position="813"/>
    </location>
</feature>
<dbReference type="InterPro" id="IPR013783">
    <property type="entry name" value="Ig-like_fold"/>
</dbReference>
<keyword evidence="2" id="KW-0964">Secreted</keyword>
<evidence type="ECO:0000259" key="4">
    <source>
        <dbReference type="Pfam" id="PF17936"/>
    </source>
</evidence>
<dbReference type="NCBIfam" id="NF033510">
    <property type="entry name" value="Ca_tandemer"/>
    <property type="match status" value="3"/>
</dbReference>
<feature type="domain" description="Bacterial Ig-like" evidence="6">
    <location>
        <begin position="1227"/>
        <end position="1328"/>
    </location>
</feature>
<evidence type="ECO:0000256" key="1">
    <source>
        <dbReference type="ARBA" id="ARBA00004613"/>
    </source>
</evidence>
<evidence type="ECO:0000313" key="7">
    <source>
        <dbReference type="EMBL" id="SCY90200.1"/>
    </source>
</evidence>
<keyword evidence="8" id="KW-1185">Reference proteome</keyword>
<dbReference type="Pfam" id="PF17936">
    <property type="entry name" value="Big_6"/>
    <property type="match status" value="1"/>
</dbReference>
<dbReference type="PANTHER" id="PTHR38340">
    <property type="entry name" value="S-LAYER PROTEIN"/>
    <property type="match status" value="1"/>
</dbReference>
<dbReference type="EMBL" id="FMVJ01000007">
    <property type="protein sequence ID" value="SCY90200.1"/>
    <property type="molecule type" value="Genomic_DNA"/>
</dbReference>
<dbReference type="SUPFAM" id="SSF81296">
    <property type="entry name" value="E set domains"/>
    <property type="match status" value="2"/>
</dbReference>
<evidence type="ECO:0000259" key="5">
    <source>
        <dbReference type="Pfam" id="PF19077"/>
    </source>
</evidence>